<accession>A0ABT4CJG6</accession>
<gene>
    <name evidence="9" type="ORF">OXH55_00875</name>
</gene>
<feature type="transmembrane region" description="Helical" evidence="8">
    <location>
        <begin position="150"/>
        <end position="173"/>
    </location>
</feature>
<evidence type="ECO:0000313" key="10">
    <source>
        <dbReference type="Proteomes" id="UP001079657"/>
    </source>
</evidence>
<organism evidence="9 10">
    <name type="scientific">Clostridium ganghwense</name>
    <dbReference type="NCBI Taxonomy" id="312089"/>
    <lineage>
        <taxon>Bacteria</taxon>
        <taxon>Bacillati</taxon>
        <taxon>Bacillota</taxon>
        <taxon>Clostridia</taxon>
        <taxon>Eubacteriales</taxon>
        <taxon>Clostridiaceae</taxon>
        <taxon>Clostridium</taxon>
    </lineage>
</organism>
<dbReference type="RefSeq" id="WP_268047514.1">
    <property type="nucleotide sequence ID" value="NZ_JAPQES010000001.1"/>
</dbReference>
<dbReference type="InterPro" id="IPR050277">
    <property type="entry name" value="Sodium:Solute_Symporter"/>
</dbReference>
<evidence type="ECO:0000256" key="7">
    <source>
        <dbReference type="RuleBase" id="RU362091"/>
    </source>
</evidence>
<comment type="caution">
    <text evidence="9">The sequence shown here is derived from an EMBL/GenBank/DDBJ whole genome shotgun (WGS) entry which is preliminary data.</text>
</comment>
<feature type="transmembrane region" description="Helical" evidence="8">
    <location>
        <begin position="301"/>
        <end position="329"/>
    </location>
</feature>
<name>A0ABT4CJG6_9CLOT</name>
<comment type="similarity">
    <text evidence="2 7">Belongs to the sodium:solute symporter (SSF) (TC 2.A.21) family.</text>
</comment>
<evidence type="ECO:0000256" key="1">
    <source>
        <dbReference type="ARBA" id="ARBA00004141"/>
    </source>
</evidence>
<dbReference type="PANTHER" id="PTHR48086">
    <property type="entry name" value="SODIUM/PROLINE SYMPORTER-RELATED"/>
    <property type="match status" value="1"/>
</dbReference>
<evidence type="ECO:0000256" key="2">
    <source>
        <dbReference type="ARBA" id="ARBA00006434"/>
    </source>
</evidence>
<dbReference type="InterPro" id="IPR001734">
    <property type="entry name" value="Na/solute_symporter"/>
</dbReference>
<feature type="transmembrane region" description="Helical" evidence="8">
    <location>
        <begin position="349"/>
        <end position="367"/>
    </location>
</feature>
<keyword evidence="10" id="KW-1185">Reference proteome</keyword>
<evidence type="ECO:0000256" key="8">
    <source>
        <dbReference type="SAM" id="Phobius"/>
    </source>
</evidence>
<dbReference type="InterPro" id="IPR038377">
    <property type="entry name" value="Na/Glc_symporter_sf"/>
</dbReference>
<protein>
    <submittedName>
        <fullName evidence="9">Sodium:solute symporter family protein</fullName>
    </submittedName>
</protein>
<evidence type="ECO:0000256" key="5">
    <source>
        <dbReference type="ARBA" id="ARBA00022989"/>
    </source>
</evidence>
<evidence type="ECO:0000256" key="4">
    <source>
        <dbReference type="ARBA" id="ARBA00022692"/>
    </source>
</evidence>
<evidence type="ECO:0000256" key="3">
    <source>
        <dbReference type="ARBA" id="ARBA00022448"/>
    </source>
</evidence>
<dbReference type="PANTHER" id="PTHR48086:SF7">
    <property type="entry name" value="SODIUM-SOLUTE SYMPORTER-RELATED"/>
    <property type="match status" value="1"/>
</dbReference>
<feature type="transmembrane region" description="Helical" evidence="8">
    <location>
        <begin position="69"/>
        <end position="88"/>
    </location>
</feature>
<feature type="transmembrane region" description="Helical" evidence="8">
    <location>
        <begin position="256"/>
        <end position="281"/>
    </location>
</feature>
<dbReference type="Proteomes" id="UP001079657">
    <property type="component" value="Unassembled WGS sequence"/>
</dbReference>
<keyword evidence="6 8" id="KW-0472">Membrane</keyword>
<dbReference type="Pfam" id="PF00474">
    <property type="entry name" value="SSF"/>
    <property type="match status" value="1"/>
</dbReference>
<comment type="subcellular location">
    <subcellularLocation>
        <location evidence="1">Membrane</location>
        <topology evidence="1">Multi-pass membrane protein</topology>
    </subcellularLocation>
</comment>
<feature type="transmembrane region" description="Helical" evidence="8">
    <location>
        <begin position="433"/>
        <end position="451"/>
    </location>
</feature>
<feature type="transmembrane region" description="Helical" evidence="8">
    <location>
        <begin position="408"/>
        <end position="427"/>
    </location>
</feature>
<feature type="transmembrane region" description="Helical" evidence="8">
    <location>
        <begin position="37"/>
        <end position="57"/>
    </location>
</feature>
<feature type="transmembrane region" description="Helical" evidence="8">
    <location>
        <begin position="179"/>
        <end position="198"/>
    </location>
</feature>
<dbReference type="Gene3D" id="1.20.1730.10">
    <property type="entry name" value="Sodium/glucose cotransporter"/>
    <property type="match status" value="1"/>
</dbReference>
<feature type="transmembrane region" description="Helical" evidence="8">
    <location>
        <begin position="118"/>
        <end position="143"/>
    </location>
</feature>
<keyword evidence="5 8" id="KW-1133">Transmembrane helix</keyword>
<keyword evidence="3" id="KW-0813">Transport</keyword>
<evidence type="ECO:0000313" key="9">
    <source>
        <dbReference type="EMBL" id="MCY6369195.1"/>
    </source>
</evidence>
<reference evidence="9" key="1">
    <citation type="submission" date="2022-12" db="EMBL/GenBank/DDBJ databases">
        <authorList>
            <person name="Wang J."/>
        </authorList>
    </citation>
    <scope>NUCLEOTIDE SEQUENCE</scope>
    <source>
        <strain evidence="9">HY-42-06</strain>
    </source>
</reference>
<dbReference type="EMBL" id="JAPQES010000001">
    <property type="protein sequence ID" value="MCY6369195.1"/>
    <property type="molecule type" value="Genomic_DNA"/>
</dbReference>
<dbReference type="CDD" id="cd10322">
    <property type="entry name" value="SLC5sbd"/>
    <property type="match status" value="1"/>
</dbReference>
<evidence type="ECO:0000256" key="6">
    <source>
        <dbReference type="ARBA" id="ARBA00023136"/>
    </source>
</evidence>
<sequence length="462" mass="49992">MFIFSAIITLLLTGVVGYLGNSRVKTSKDFIVGGNKLGAVGVTSMLMGSIIGGASTVGTTQMAYNHGVVAIWFITGLCIASIILGIFYSKQVDKKDWETIPQIIGDTYGKNARTSSSILLSIGMFIHVNGQIIACIALFTAIFGMSVIKAAFIVVMLLVIYVVFGGFWGSTLVGGLKTILLYSTTLICGGILLVKLNGFKEIMTILPKEPWFNLFSGSVSEDLASVLSTVVGVLSTQTYFQAIMSGRDSGTSKKSAFLVAFLVFPIGIVCTAIGMYMRIHYPSISAREAFPLFLINYLNPGIAGIAIATVLISSTATGAGLTLGISTMLTRDVYKQILNPKCDDRKELLVLRIIIVIIGIMTFFVVINNKETMILNWGFLSMVFRATPIFIPTVMAIVFKDKIHPKAGLYAIVSAPAVSTMWIFSGLPQISSIYIGLITSIIAILFMSKYLKYKGIENYTKM</sequence>
<dbReference type="PROSITE" id="PS50283">
    <property type="entry name" value="NA_SOLUT_SYMP_3"/>
    <property type="match status" value="1"/>
</dbReference>
<keyword evidence="4 8" id="KW-0812">Transmembrane</keyword>
<proteinExistence type="inferred from homology"/>
<feature type="transmembrane region" description="Helical" evidence="8">
    <location>
        <begin position="379"/>
        <end position="399"/>
    </location>
</feature>